<dbReference type="Proteomes" id="UP000007800">
    <property type="component" value="Unassembled WGS sequence"/>
</dbReference>
<dbReference type="Gene3D" id="3.30.110.20">
    <property type="entry name" value="Alba-like domain"/>
    <property type="match status" value="1"/>
</dbReference>
<accession>C5LPU1</accession>
<dbReference type="Pfam" id="PF04232">
    <property type="entry name" value="SpoVS"/>
    <property type="match status" value="1"/>
</dbReference>
<keyword evidence="1" id="KW-0694">RNA-binding</keyword>
<dbReference type="RefSeq" id="XP_002768541.1">
    <property type="nucleotide sequence ID" value="XM_002768495.1"/>
</dbReference>
<dbReference type="InterPro" id="IPR036882">
    <property type="entry name" value="Alba-like_dom_sf"/>
</dbReference>
<organism evidence="3">
    <name type="scientific">Perkinsus marinus (strain ATCC 50983 / TXsc)</name>
    <dbReference type="NCBI Taxonomy" id="423536"/>
    <lineage>
        <taxon>Eukaryota</taxon>
        <taxon>Sar</taxon>
        <taxon>Alveolata</taxon>
        <taxon>Perkinsozoa</taxon>
        <taxon>Perkinsea</taxon>
        <taxon>Perkinsida</taxon>
        <taxon>Perkinsidae</taxon>
        <taxon>Perkinsus</taxon>
    </lineage>
</organism>
<proteinExistence type="predicted"/>
<gene>
    <name evidence="2" type="ORF">Pmar_PMAR020165</name>
</gene>
<evidence type="ECO:0000313" key="2">
    <source>
        <dbReference type="EMBL" id="EER01259.1"/>
    </source>
</evidence>
<dbReference type="GeneID" id="9058479"/>
<dbReference type="OMA" id="DVAWHWA"/>
<dbReference type="InParanoid" id="C5LPU1"/>
<dbReference type="GO" id="GO:0003723">
    <property type="term" value="F:RNA binding"/>
    <property type="evidence" value="ECO:0007669"/>
    <property type="project" value="UniProtKB-KW"/>
</dbReference>
<dbReference type="EMBL" id="GG684277">
    <property type="protein sequence ID" value="EER01259.1"/>
    <property type="molecule type" value="Genomic_DNA"/>
</dbReference>
<sequence length="643" mass="70863">MMETKNRFQICDEIDTKELAKVIENCLKAEPEEIVVIQTSNPSSLNRAVRAAAMVSQMERLLPLVLRFTGPPTDGEDIWVSMAIECIPEGDVSEMKSLHVSTKSSVSALAVAITNIVHDGEAARLVGIGPENVYKMAKAIAIAANHCSNPAIGPVGELMCRASTVVLDPTTNTVPTQHSLKTAEGLVTFDEQLEEVVGSGLDKNSFKAIMEALAKLFRSLPPSEASTARQDFVDFDGLRRLFSTYVLIVAEETTEEAMVANLTTVFFPFLEPIVLGCRDARALVDESGLLKTSSELCKFAIATSTGESAVCRGIRLMVTGCDNAKWTVLKTGLLDHILDLLRRQAVDEESEPDLQVLLCVKALIIDDDKLAKNPAHVWARELCCDENHMTNTRVVLRRLKDVGNSQTAEVLALFLREFSNTTDNAKILANPDGDNFLAWAVGVLHNGFKEGNPGSELLKTMRMTSSFVRQVAFIDDLKPVVCEVLVSKMLLPLMADWIGRLHDEDTTEKDANDVIKSGIADNVFGIIANITMRQPDIVERLNEAFDMPSLIKLSIAAYCKKSARTEKQILQVLNNFLRSPVGRSKCIDAALLDDVAWHWASDWEKMRIFDKKSTKSIGWGEVSDLARRILIESRHESTMVDGS</sequence>
<protein>
    <submittedName>
        <fullName evidence="2">Uncharacterized protein</fullName>
    </submittedName>
</protein>
<reference evidence="2 3" key="1">
    <citation type="submission" date="2008-07" db="EMBL/GenBank/DDBJ databases">
        <authorList>
            <person name="El-Sayed N."/>
            <person name="Caler E."/>
            <person name="Inman J."/>
            <person name="Amedeo P."/>
            <person name="Hass B."/>
            <person name="Wortman J."/>
        </authorList>
    </citation>
    <scope>NUCLEOTIDE SEQUENCE [LARGE SCALE GENOMIC DNA]</scope>
    <source>
        <strain evidence="3">ATCC 50983 / TXsc</strain>
    </source>
</reference>
<dbReference type="AlphaFoldDB" id="C5LPU1"/>
<dbReference type="OrthoDB" id="412571at2759"/>
<evidence type="ECO:0000313" key="3">
    <source>
        <dbReference type="Proteomes" id="UP000007800"/>
    </source>
</evidence>
<dbReference type="InterPro" id="IPR007347">
    <property type="entry name" value="SpoVS"/>
</dbReference>
<evidence type="ECO:0000256" key="1">
    <source>
        <dbReference type="ARBA" id="ARBA00022884"/>
    </source>
</evidence>
<name>C5LPU1_PERM5</name>
<keyword evidence="3" id="KW-1185">Reference proteome</keyword>